<reference evidence="8 9" key="1">
    <citation type="submission" date="2024-03" db="EMBL/GenBank/DDBJ databases">
        <title>Community enrichment and isolation of bacterial strains for fucoidan degradation.</title>
        <authorList>
            <person name="Sichert A."/>
        </authorList>
    </citation>
    <scope>NUCLEOTIDE SEQUENCE [LARGE SCALE GENOMIC DNA]</scope>
    <source>
        <strain evidence="8 9">AS76</strain>
    </source>
</reference>
<proteinExistence type="inferred from homology"/>
<feature type="compositionally biased region" description="Low complexity" evidence="5">
    <location>
        <begin position="150"/>
        <end position="186"/>
    </location>
</feature>
<feature type="region of interest" description="Disordered" evidence="5">
    <location>
        <begin position="150"/>
        <end position="191"/>
    </location>
</feature>
<dbReference type="Proteomes" id="UP001449225">
    <property type="component" value="Unassembled WGS sequence"/>
</dbReference>
<accession>A0ABU9TND9</accession>
<dbReference type="InterPro" id="IPR004846">
    <property type="entry name" value="T2SS/T3SS_dom"/>
</dbReference>
<feature type="signal peptide" evidence="6">
    <location>
        <begin position="1"/>
        <end position="23"/>
    </location>
</feature>
<keyword evidence="3" id="KW-0472">Membrane</keyword>
<gene>
    <name evidence="8" type="ORF">WNY58_02410</name>
</gene>
<organism evidence="8 9">
    <name type="scientific">Neptuniibacter pectenicola</name>
    <dbReference type="NCBI Taxonomy" id="1806669"/>
    <lineage>
        <taxon>Bacteria</taxon>
        <taxon>Pseudomonadati</taxon>
        <taxon>Pseudomonadota</taxon>
        <taxon>Gammaproteobacteria</taxon>
        <taxon>Oceanospirillales</taxon>
        <taxon>Oceanospirillaceae</taxon>
        <taxon>Neptuniibacter</taxon>
    </lineage>
</organism>
<evidence type="ECO:0000259" key="7">
    <source>
        <dbReference type="Pfam" id="PF00263"/>
    </source>
</evidence>
<evidence type="ECO:0000256" key="5">
    <source>
        <dbReference type="SAM" id="MobiDB-lite"/>
    </source>
</evidence>
<comment type="subcellular location">
    <subcellularLocation>
        <location evidence="1">Membrane</location>
    </subcellularLocation>
</comment>
<evidence type="ECO:0000313" key="8">
    <source>
        <dbReference type="EMBL" id="MEM5535236.1"/>
    </source>
</evidence>
<feature type="domain" description="Type II/III secretion system secretin-like" evidence="7">
    <location>
        <begin position="331"/>
        <end position="513"/>
    </location>
</feature>
<feature type="chain" id="PRO_5047103568" description="Type II/III secretion system secretin-like domain-containing protein" evidence="6">
    <location>
        <begin position="24"/>
        <end position="603"/>
    </location>
</feature>
<dbReference type="Pfam" id="PF00263">
    <property type="entry name" value="Secretin"/>
    <property type="match status" value="1"/>
</dbReference>
<dbReference type="PANTHER" id="PTHR30332">
    <property type="entry name" value="PROBABLE GENERAL SECRETION PATHWAY PROTEIN D"/>
    <property type="match status" value="1"/>
</dbReference>
<dbReference type="RefSeq" id="WP_342853598.1">
    <property type="nucleotide sequence ID" value="NZ_JBBMRA010000001.1"/>
</dbReference>
<dbReference type="Gene3D" id="3.30.1370.130">
    <property type="match status" value="1"/>
</dbReference>
<dbReference type="InterPro" id="IPR050810">
    <property type="entry name" value="Bact_Secretion_Sys_Channel"/>
</dbReference>
<feature type="region of interest" description="Disordered" evidence="5">
    <location>
        <begin position="551"/>
        <end position="587"/>
    </location>
</feature>
<dbReference type="InterPro" id="IPR038591">
    <property type="entry name" value="NolW-like_sf"/>
</dbReference>
<evidence type="ECO:0000256" key="4">
    <source>
        <dbReference type="RuleBase" id="RU004003"/>
    </source>
</evidence>
<evidence type="ECO:0000256" key="1">
    <source>
        <dbReference type="ARBA" id="ARBA00004370"/>
    </source>
</evidence>
<sequence>MGNMFKKIVLGLVPFAFACYASAAATISEIEFSETRLGDVVRVLSELSQSNIIATPSAINKSITIHLKNVSEIDAIKSICRISDLWYRYDEDTRTYRIMGREEYTRDLVVRESQRIEVFRLRNANVQIVAQAIEDLYGDRVELSLGIEAGQSTSTSSRSSSRSNSTSGRSSSRSSSNSSQQRYGSNGDANTSDFSVAQIEQLTREGTGSSVVPLDPNKIQAVTLQPQPIYVTVNNEHNMIIARTDDDKVLTSIASLVKQMDIPVPQVMLEMKILSISLGEDFNSIFNFELAPFGSNDSLTPTSFGNNGLLNSGSFLYEYLNDRLRANIEFLEENKRLKVLSNPMVLASNHREADLFIGEENIMTRGFTYNPATIDSGVVISPAYIETQTELREIGISLKITPRINSDGSVLLDLEQESSTLNPGGGTVPVTDGTGNVVNLSIDTINTSRLRGIVAAQNGLTVAVGGLIRSTVSNNERKVPFLGDVPVVGAAFRSTIEEEEETEMVLLITPRILNTPSSSQELERSNNRFYQQYNQGFPALKEKEKRFFKEEKKALSVPTPQPAPLPRATSNAEYTPEPAEPLKQPNATEKWWDATDAVMFDAG</sequence>
<dbReference type="Gene3D" id="3.30.1370.120">
    <property type="match status" value="1"/>
</dbReference>
<evidence type="ECO:0000256" key="3">
    <source>
        <dbReference type="ARBA" id="ARBA00023136"/>
    </source>
</evidence>
<dbReference type="EMBL" id="JBBMRA010000001">
    <property type="protein sequence ID" value="MEM5535236.1"/>
    <property type="molecule type" value="Genomic_DNA"/>
</dbReference>
<dbReference type="InterPro" id="IPR001775">
    <property type="entry name" value="GspD/PilQ"/>
</dbReference>
<name>A0ABU9TND9_9GAMM</name>
<keyword evidence="9" id="KW-1185">Reference proteome</keyword>
<comment type="similarity">
    <text evidence="4">Belongs to the bacterial secretin family.</text>
</comment>
<evidence type="ECO:0000256" key="6">
    <source>
        <dbReference type="SAM" id="SignalP"/>
    </source>
</evidence>
<evidence type="ECO:0000256" key="2">
    <source>
        <dbReference type="ARBA" id="ARBA00022729"/>
    </source>
</evidence>
<comment type="caution">
    <text evidence="8">The sequence shown here is derived from an EMBL/GenBank/DDBJ whole genome shotgun (WGS) entry which is preliminary data.</text>
</comment>
<protein>
    <recommendedName>
        <fullName evidence="7">Type II/III secretion system secretin-like domain-containing protein</fullName>
    </recommendedName>
</protein>
<evidence type="ECO:0000313" key="9">
    <source>
        <dbReference type="Proteomes" id="UP001449225"/>
    </source>
</evidence>
<keyword evidence="2 6" id="KW-0732">Signal</keyword>
<dbReference type="PROSITE" id="PS51257">
    <property type="entry name" value="PROKAR_LIPOPROTEIN"/>
    <property type="match status" value="1"/>
</dbReference>
<dbReference type="PANTHER" id="PTHR30332:SF24">
    <property type="entry name" value="SECRETIN GSPD-RELATED"/>
    <property type="match status" value="1"/>
</dbReference>
<dbReference type="PRINTS" id="PR00811">
    <property type="entry name" value="BCTERIALGSPD"/>
</dbReference>